<dbReference type="PANTHER" id="PTHR45655:SF13">
    <property type="entry name" value="SOLUBLE GUANYLATE CYCLASE GCY-32-RELATED"/>
    <property type="match status" value="1"/>
</dbReference>
<keyword evidence="1 4" id="KW-0812">Transmembrane</keyword>
<dbReference type="GO" id="GO:0004016">
    <property type="term" value="F:adenylate cyclase activity"/>
    <property type="evidence" value="ECO:0007669"/>
    <property type="project" value="UniProtKB-ARBA"/>
</dbReference>
<dbReference type="CDD" id="cd07302">
    <property type="entry name" value="CHD"/>
    <property type="match status" value="1"/>
</dbReference>
<dbReference type="RefSeq" id="WP_129399121.1">
    <property type="nucleotide sequence ID" value="NZ_SDWT01000001.1"/>
</dbReference>
<evidence type="ECO:0000256" key="1">
    <source>
        <dbReference type="ARBA" id="ARBA00022692"/>
    </source>
</evidence>
<organism evidence="7 8">
    <name type="scientific">Nocardioides oleivorans</name>
    <dbReference type="NCBI Taxonomy" id="273676"/>
    <lineage>
        <taxon>Bacteria</taxon>
        <taxon>Bacillati</taxon>
        <taxon>Actinomycetota</taxon>
        <taxon>Actinomycetes</taxon>
        <taxon>Propionibacteriales</taxon>
        <taxon>Nocardioidaceae</taxon>
        <taxon>Nocardioides</taxon>
    </lineage>
</organism>
<dbReference type="Gene3D" id="3.30.450.20">
    <property type="entry name" value="PAS domain"/>
    <property type="match status" value="1"/>
</dbReference>
<dbReference type="PROSITE" id="PS50125">
    <property type="entry name" value="GUANYLATE_CYCLASE_2"/>
    <property type="match status" value="1"/>
</dbReference>
<evidence type="ECO:0000256" key="4">
    <source>
        <dbReference type="SAM" id="Phobius"/>
    </source>
</evidence>
<feature type="transmembrane region" description="Helical" evidence="4">
    <location>
        <begin position="454"/>
        <end position="473"/>
    </location>
</feature>
<dbReference type="InterPro" id="IPR001054">
    <property type="entry name" value="A/G_cyclase"/>
</dbReference>
<dbReference type="AlphaFoldDB" id="A0A4Q2S179"/>
<dbReference type="Gene3D" id="3.30.70.1230">
    <property type="entry name" value="Nucleotide cyclase"/>
    <property type="match status" value="1"/>
</dbReference>
<evidence type="ECO:0000259" key="5">
    <source>
        <dbReference type="PROSITE" id="PS50125"/>
    </source>
</evidence>
<dbReference type="SUPFAM" id="SSF158472">
    <property type="entry name" value="HAMP domain-like"/>
    <property type="match status" value="1"/>
</dbReference>
<keyword evidence="4" id="KW-0472">Membrane</keyword>
<accession>A0A4Q2S179</accession>
<reference evidence="7 8" key="1">
    <citation type="submission" date="2019-01" db="EMBL/GenBank/DDBJ databases">
        <title>Novel species of Nocardioides.</title>
        <authorList>
            <person name="Liu Q."/>
            <person name="Xin Y.-H."/>
        </authorList>
    </citation>
    <scope>NUCLEOTIDE SEQUENCE [LARGE SCALE GENOMIC DNA]</scope>
    <source>
        <strain evidence="7 8">CGMCC 4.6882</strain>
    </source>
</reference>
<dbReference type="SMART" id="SM00044">
    <property type="entry name" value="CYCc"/>
    <property type="match status" value="1"/>
</dbReference>
<dbReference type="PANTHER" id="PTHR45655">
    <property type="entry name" value="GUANYLATE CYCLASE SOLUBLE SUBUNIT BETA-2"/>
    <property type="match status" value="1"/>
</dbReference>
<dbReference type="Gene3D" id="6.10.340.10">
    <property type="match status" value="1"/>
</dbReference>
<evidence type="ECO:0000259" key="6">
    <source>
        <dbReference type="PROSITE" id="PS50885"/>
    </source>
</evidence>
<dbReference type="GO" id="GO:0035556">
    <property type="term" value="P:intracellular signal transduction"/>
    <property type="evidence" value="ECO:0007669"/>
    <property type="project" value="InterPro"/>
</dbReference>
<dbReference type="PROSITE" id="PS50885">
    <property type="entry name" value="HAMP"/>
    <property type="match status" value="1"/>
</dbReference>
<dbReference type="GO" id="GO:0016020">
    <property type="term" value="C:membrane"/>
    <property type="evidence" value="ECO:0007669"/>
    <property type="project" value="InterPro"/>
</dbReference>
<evidence type="ECO:0000313" key="7">
    <source>
        <dbReference type="EMBL" id="RYB93763.1"/>
    </source>
</evidence>
<feature type="domain" description="HAMP" evidence="6">
    <location>
        <begin position="474"/>
        <end position="527"/>
    </location>
</feature>
<dbReference type="Pfam" id="PF00672">
    <property type="entry name" value="HAMP"/>
    <property type="match status" value="1"/>
</dbReference>
<proteinExistence type="predicted"/>
<dbReference type="GO" id="GO:0009190">
    <property type="term" value="P:cyclic nucleotide biosynthetic process"/>
    <property type="evidence" value="ECO:0007669"/>
    <property type="project" value="InterPro"/>
</dbReference>
<evidence type="ECO:0000256" key="3">
    <source>
        <dbReference type="SAM" id="MobiDB-lite"/>
    </source>
</evidence>
<dbReference type="InterPro" id="IPR029787">
    <property type="entry name" value="Nucleotide_cyclase"/>
</dbReference>
<comment type="caution">
    <text evidence="7">The sequence shown here is derived from an EMBL/GenBank/DDBJ whole genome shotgun (WGS) entry which is preliminary data.</text>
</comment>
<evidence type="ECO:0000256" key="2">
    <source>
        <dbReference type="ARBA" id="ARBA00022989"/>
    </source>
</evidence>
<name>A0A4Q2S179_9ACTN</name>
<dbReference type="SUPFAM" id="SSF55073">
    <property type="entry name" value="Nucleotide cyclase"/>
    <property type="match status" value="1"/>
</dbReference>
<sequence>MTEKLVAEPEAASPGDAPSPPAPVPGVPAAADERPRRRLLPNGIGSIQSKLLLMLLLTSIISTVIVGWFGFRSGTDSLRDATYSRLSEVGDERLKAIQDFVANQRGAVVLDSQGVGVEASRAFNSAFRELDGAQVSDAQQADLESFYSDTYIPHLNNGTGGDFDAAGFVPRGGATGYLQANYTISSTDFDEVAGLDDAGDGSAWSAANARFNPYFRAVGESLGLDDVLMLDGDGNIVYSLYKGAELGTNIVTGDFRSGGLQQVFQDSVRSNSRDFVATADFESYLPSYGAPTMFIASPIGTEGRLTGVLVYELSSEKINGVLSGDAQAGEFQGLGDTGEAYLVGPDETLRTDSRELFTDGEEFRDEAINAGNSADTVDLIMATQRTMLLLQDRSTPAERAGRGQDGTIETTDYLGHDVLAAYQPADIPGLAWSLVTKISADEALAPINDFARNLLIATALVILLVCAASILMARVFTIPLNRLVDGVRAVAGGDLGAQVDSGNRRDEFGDLGAAFNDMSSSLNSKQRLLEAQQAENSRILGGIMPAPLAERYRGGETEISAEHEDVSVVYVEVEGFDAFSRRKSAKESLDLLNGLSRGFDEAARSAGIEKVRQVGTGYVASSGLVVQRVDHARRVVDFALSVADMVERFNSQNGSSLSMRAGINTGSVSSGIVGRSDIVYNLWGDSVELAYRVRTAAGEPGIYVTDEVKQRLGGGYAFQQSGTVTEGDTTVPVWSVRPGSGSPS</sequence>
<feature type="transmembrane region" description="Helical" evidence="4">
    <location>
        <begin position="51"/>
        <end position="71"/>
    </location>
</feature>
<dbReference type="OrthoDB" id="9806704at2"/>
<dbReference type="Proteomes" id="UP000294071">
    <property type="component" value="Unassembled WGS sequence"/>
</dbReference>
<keyword evidence="8" id="KW-1185">Reference proteome</keyword>
<dbReference type="Pfam" id="PF00211">
    <property type="entry name" value="Guanylate_cyc"/>
    <property type="match status" value="1"/>
</dbReference>
<dbReference type="InterPro" id="IPR003660">
    <property type="entry name" value="HAMP_dom"/>
</dbReference>
<dbReference type="SMART" id="SM00304">
    <property type="entry name" value="HAMP"/>
    <property type="match status" value="1"/>
</dbReference>
<feature type="compositionally biased region" description="Pro residues" evidence="3">
    <location>
        <begin position="17"/>
        <end position="26"/>
    </location>
</feature>
<gene>
    <name evidence="7" type="ORF">EUA93_04950</name>
</gene>
<evidence type="ECO:0000313" key="8">
    <source>
        <dbReference type="Proteomes" id="UP000294071"/>
    </source>
</evidence>
<protein>
    <submittedName>
        <fullName evidence="7">HAMP domain-containing protein</fullName>
    </submittedName>
</protein>
<dbReference type="CDD" id="cd06225">
    <property type="entry name" value="HAMP"/>
    <property type="match status" value="1"/>
</dbReference>
<dbReference type="EMBL" id="SDWT01000001">
    <property type="protein sequence ID" value="RYB93763.1"/>
    <property type="molecule type" value="Genomic_DNA"/>
</dbReference>
<keyword evidence="2 4" id="KW-1133">Transmembrane helix</keyword>
<feature type="region of interest" description="Disordered" evidence="3">
    <location>
        <begin position="1"/>
        <end position="35"/>
    </location>
</feature>
<feature type="domain" description="Guanylate cyclase" evidence="5">
    <location>
        <begin position="567"/>
        <end position="694"/>
    </location>
</feature>